<keyword evidence="4" id="KW-0503">Monooxygenase</keyword>
<dbReference type="GO" id="GO:0006552">
    <property type="term" value="P:L-leucine catabolic process"/>
    <property type="evidence" value="ECO:0007669"/>
    <property type="project" value="TreeGrafter"/>
</dbReference>
<feature type="domain" description="Acyl-CoA dehydrogenase/oxidase N-terminal" evidence="2">
    <location>
        <begin position="27"/>
        <end position="117"/>
    </location>
</feature>
<dbReference type="GO" id="GO:0008470">
    <property type="term" value="F:3-methylbutanoyl-CoA dehydrogenase activity"/>
    <property type="evidence" value="ECO:0007669"/>
    <property type="project" value="TreeGrafter"/>
</dbReference>
<feature type="domain" description="Acyl-CoA dehydrogenase C-terminal" evidence="3">
    <location>
        <begin position="242"/>
        <end position="374"/>
    </location>
</feature>
<evidence type="ECO:0000259" key="3">
    <source>
        <dbReference type="Pfam" id="PF08028"/>
    </source>
</evidence>
<sequence length="398" mass="43344">MTSTDYQPSIFSGHTPLERARQVVGALAATAVQRDRDAGLPDLEVRLLRAAGLLDLVVPQHYGGQGGTWPEALEVVRALSHDSGSLGQLYGNHLGLLIAPHLSGSTAQQAFYYRGTAEHQWFWANALNTRDPRLRLTQTGAGEFRLNGVKGFGTGVAVGDQRLFSAVPVDGGDPVTFVLPQDREGVHAQEDWDSFGQRRTASGTVNFDGVQLRPEEILSGSSSEQAFSTFSGVISQATKTFIYLGIAESALVSARDYLRTQARPWLTSGVTQASHDPYVLRQYAELWVALQGALALARHAATTVQAAWCQEWALTAAERGAAAVDVFAAKVSATQAGLQITSRLFELLGPRATTTELGFDRFWRDLRTFTLHDPVDYKLKEIGDQLLNDTWPAVTQYS</sequence>
<gene>
    <name evidence="4" type="ORF">GO986_06335</name>
</gene>
<dbReference type="PANTHER" id="PTHR43884">
    <property type="entry name" value="ACYL-COA DEHYDROGENASE"/>
    <property type="match status" value="1"/>
</dbReference>
<dbReference type="SUPFAM" id="SSF56645">
    <property type="entry name" value="Acyl-CoA dehydrogenase NM domain-like"/>
    <property type="match status" value="1"/>
</dbReference>
<accession>A0A7C9LT44</accession>
<dbReference type="Proteomes" id="UP000483286">
    <property type="component" value="Unassembled WGS sequence"/>
</dbReference>
<dbReference type="SUPFAM" id="SSF47203">
    <property type="entry name" value="Acyl-CoA dehydrogenase C-terminal domain-like"/>
    <property type="match status" value="1"/>
</dbReference>
<dbReference type="Gene3D" id="1.20.140.10">
    <property type="entry name" value="Butyryl-CoA Dehydrogenase, subunit A, domain 3"/>
    <property type="match status" value="1"/>
</dbReference>
<dbReference type="EMBL" id="WQLB01000006">
    <property type="protein sequence ID" value="MVN86380.1"/>
    <property type="molecule type" value="Genomic_DNA"/>
</dbReference>
<evidence type="ECO:0000256" key="1">
    <source>
        <dbReference type="ARBA" id="ARBA00023002"/>
    </source>
</evidence>
<dbReference type="Gene3D" id="1.10.540.10">
    <property type="entry name" value="Acyl-CoA dehydrogenase/oxidase, N-terminal domain"/>
    <property type="match status" value="1"/>
</dbReference>
<dbReference type="AlphaFoldDB" id="A0A7C9LT44"/>
<dbReference type="Gene3D" id="2.40.110.10">
    <property type="entry name" value="Butyryl-CoA Dehydrogenase, subunit A, domain 2"/>
    <property type="match status" value="1"/>
</dbReference>
<dbReference type="InterPro" id="IPR046373">
    <property type="entry name" value="Acyl-CoA_Oxase/DH_mid-dom_sf"/>
</dbReference>
<organism evidence="4 5">
    <name type="scientific">Deinococcus arboris</name>
    <dbReference type="NCBI Taxonomy" id="2682977"/>
    <lineage>
        <taxon>Bacteria</taxon>
        <taxon>Thermotogati</taxon>
        <taxon>Deinococcota</taxon>
        <taxon>Deinococci</taxon>
        <taxon>Deinococcales</taxon>
        <taxon>Deinococcaceae</taxon>
        <taxon>Deinococcus</taxon>
    </lineage>
</organism>
<dbReference type="InterPro" id="IPR036250">
    <property type="entry name" value="AcylCo_DH-like_C"/>
</dbReference>
<dbReference type="Pfam" id="PF08028">
    <property type="entry name" value="Acyl-CoA_dh_2"/>
    <property type="match status" value="1"/>
</dbReference>
<dbReference type="GO" id="GO:0004497">
    <property type="term" value="F:monooxygenase activity"/>
    <property type="evidence" value="ECO:0007669"/>
    <property type="project" value="UniProtKB-KW"/>
</dbReference>
<dbReference type="RefSeq" id="WP_157458444.1">
    <property type="nucleotide sequence ID" value="NZ_WQLB01000006.1"/>
</dbReference>
<dbReference type="PIRSF" id="PIRSF016578">
    <property type="entry name" value="HsaA"/>
    <property type="match status" value="1"/>
</dbReference>
<dbReference type="GO" id="GO:0050660">
    <property type="term" value="F:flavin adenine dinucleotide binding"/>
    <property type="evidence" value="ECO:0007669"/>
    <property type="project" value="InterPro"/>
</dbReference>
<name>A0A7C9LT44_9DEIO</name>
<keyword evidence="1" id="KW-0560">Oxidoreductase</keyword>
<dbReference type="InterPro" id="IPR037069">
    <property type="entry name" value="AcylCoA_DH/ox_N_sf"/>
</dbReference>
<dbReference type="PANTHER" id="PTHR43884:SF12">
    <property type="entry name" value="ISOVALERYL-COA DEHYDROGENASE, MITOCHONDRIAL-RELATED"/>
    <property type="match status" value="1"/>
</dbReference>
<dbReference type="InterPro" id="IPR013107">
    <property type="entry name" value="Acyl-CoA_DH_C"/>
</dbReference>
<proteinExistence type="predicted"/>
<evidence type="ECO:0000313" key="4">
    <source>
        <dbReference type="EMBL" id="MVN86380.1"/>
    </source>
</evidence>
<dbReference type="InterPro" id="IPR013786">
    <property type="entry name" value="AcylCoA_DH/ox_N"/>
</dbReference>
<evidence type="ECO:0000259" key="2">
    <source>
        <dbReference type="Pfam" id="PF02771"/>
    </source>
</evidence>
<dbReference type="InterPro" id="IPR009100">
    <property type="entry name" value="AcylCoA_DH/oxidase_NM_dom_sf"/>
</dbReference>
<reference evidence="4 5" key="1">
    <citation type="submission" date="2019-12" db="EMBL/GenBank/DDBJ databases">
        <title>Deinococcus sp. HMF7620 Genome sequencing and assembly.</title>
        <authorList>
            <person name="Kang H."/>
            <person name="Kim H."/>
            <person name="Joh K."/>
        </authorList>
    </citation>
    <scope>NUCLEOTIDE SEQUENCE [LARGE SCALE GENOMIC DNA]</scope>
    <source>
        <strain evidence="4 5">HMF7620</strain>
    </source>
</reference>
<comment type="caution">
    <text evidence="4">The sequence shown here is derived from an EMBL/GenBank/DDBJ whole genome shotgun (WGS) entry which is preliminary data.</text>
</comment>
<evidence type="ECO:0000313" key="5">
    <source>
        <dbReference type="Proteomes" id="UP000483286"/>
    </source>
</evidence>
<protein>
    <submittedName>
        <fullName evidence="4">Monooxygenase</fullName>
    </submittedName>
</protein>
<dbReference type="Pfam" id="PF02771">
    <property type="entry name" value="Acyl-CoA_dh_N"/>
    <property type="match status" value="1"/>
</dbReference>
<keyword evidence="5" id="KW-1185">Reference proteome</keyword>